<dbReference type="AlphaFoldDB" id="A0A9P6JUM8"/>
<protein>
    <submittedName>
        <fullName evidence="2">Uncharacterized protein</fullName>
    </submittedName>
</protein>
<feature type="region of interest" description="Disordered" evidence="1">
    <location>
        <begin position="189"/>
        <end position="222"/>
    </location>
</feature>
<feature type="compositionally biased region" description="Acidic residues" evidence="1">
    <location>
        <begin position="134"/>
        <end position="145"/>
    </location>
</feature>
<feature type="region of interest" description="Disordered" evidence="1">
    <location>
        <begin position="93"/>
        <end position="161"/>
    </location>
</feature>
<sequence>MGRPENLLDWQRVMGLMDQPILFTTLRKSIADTLQDIIPPHVPTIGSQNLKGVQRATDKIVRLYPDLFEGATNKKRRNSIARLISRERVQRKTHWRRRRRRLENRQVEASKSRNPKPKPKRITGSRIGFIDLTISEDENDSDVSGEETRNGNSDGAEFDSQGIKLDPSMEREIVTRSRTRLNYAPTTIETSPPIEEDVTPAPIAGSSSKSGPRTPIPVNLDGSSLSLSDKKRAIRHFLEHCTPPMGRLCDQFWDLGVHSESDLRAIGRWSANQRRQFLEKLPAVEDGVVVTEFQLTVLEYYFVSI</sequence>
<feature type="compositionally biased region" description="Basic residues" evidence="1">
    <location>
        <begin position="93"/>
        <end position="102"/>
    </location>
</feature>
<evidence type="ECO:0000313" key="2">
    <source>
        <dbReference type="EMBL" id="KAF9532640.1"/>
    </source>
</evidence>
<proteinExistence type="predicted"/>
<evidence type="ECO:0000256" key="1">
    <source>
        <dbReference type="SAM" id="MobiDB-lite"/>
    </source>
</evidence>
<name>A0A9P6JUM8_9AGAR</name>
<accession>A0A9P6JUM8</accession>
<comment type="caution">
    <text evidence="2">The sequence shown here is derived from an EMBL/GenBank/DDBJ whole genome shotgun (WGS) entry which is preliminary data.</text>
</comment>
<feature type="compositionally biased region" description="Basic residues" evidence="1">
    <location>
        <begin position="113"/>
        <end position="123"/>
    </location>
</feature>
<evidence type="ECO:0000313" key="3">
    <source>
        <dbReference type="Proteomes" id="UP000807306"/>
    </source>
</evidence>
<reference evidence="2" key="1">
    <citation type="submission" date="2020-11" db="EMBL/GenBank/DDBJ databases">
        <authorList>
            <consortium name="DOE Joint Genome Institute"/>
            <person name="Ahrendt S."/>
            <person name="Riley R."/>
            <person name="Andreopoulos W."/>
            <person name="Labutti K."/>
            <person name="Pangilinan J."/>
            <person name="Ruiz-Duenas F.J."/>
            <person name="Barrasa J.M."/>
            <person name="Sanchez-Garcia M."/>
            <person name="Camarero S."/>
            <person name="Miyauchi S."/>
            <person name="Serrano A."/>
            <person name="Linde D."/>
            <person name="Babiker R."/>
            <person name="Drula E."/>
            <person name="Ayuso-Fernandez I."/>
            <person name="Pacheco R."/>
            <person name="Padilla G."/>
            <person name="Ferreira P."/>
            <person name="Barriuso J."/>
            <person name="Kellner H."/>
            <person name="Castanera R."/>
            <person name="Alfaro M."/>
            <person name="Ramirez L."/>
            <person name="Pisabarro A.G."/>
            <person name="Kuo A."/>
            <person name="Tritt A."/>
            <person name="Lipzen A."/>
            <person name="He G."/>
            <person name="Yan M."/>
            <person name="Ng V."/>
            <person name="Cullen D."/>
            <person name="Martin F."/>
            <person name="Rosso M.-N."/>
            <person name="Henrissat B."/>
            <person name="Hibbett D."/>
            <person name="Martinez A.T."/>
            <person name="Grigoriev I.V."/>
        </authorList>
    </citation>
    <scope>NUCLEOTIDE SEQUENCE</scope>
    <source>
        <strain evidence="2">CBS 506.95</strain>
    </source>
</reference>
<gene>
    <name evidence="2" type="ORF">CPB83DRAFT_847113</name>
</gene>
<dbReference type="Proteomes" id="UP000807306">
    <property type="component" value="Unassembled WGS sequence"/>
</dbReference>
<organism evidence="2 3">
    <name type="scientific">Crepidotus variabilis</name>
    <dbReference type="NCBI Taxonomy" id="179855"/>
    <lineage>
        <taxon>Eukaryota</taxon>
        <taxon>Fungi</taxon>
        <taxon>Dikarya</taxon>
        <taxon>Basidiomycota</taxon>
        <taxon>Agaricomycotina</taxon>
        <taxon>Agaricomycetes</taxon>
        <taxon>Agaricomycetidae</taxon>
        <taxon>Agaricales</taxon>
        <taxon>Agaricineae</taxon>
        <taxon>Crepidotaceae</taxon>
        <taxon>Crepidotus</taxon>
    </lineage>
</organism>
<dbReference type="EMBL" id="MU157831">
    <property type="protein sequence ID" value="KAF9532640.1"/>
    <property type="molecule type" value="Genomic_DNA"/>
</dbReference>
<keyword evidence="3" id="KW-1185">Reference proteome</keyword>